<dbReference type="EMBL" id="JRYO01000214">
    <property type="protein sequence ID" value="KHE91237.1"/>
    <property type="molecule type" value="Genomic_DNA"/>
</dbReference>
<reference evidence="7 8" key="1">
    <citation type="submission" date="2014-10" db="EMBL/GenBank/DDBJ databases">
        <title>Draft genome of anammox bacterium scalindua brodae, obtained using differential coverage binning of sequence data from two enrichment reactors.</title>
        <authorList>
            <person name="Speth D.R."/>
            <person name="Russ L."/>
            <person name="Kartal B."/>
            <person name="Op den Camp H.J."/>
            <person name="Dutilh B.E."/>
            <person name="Jetten M.S."/>
        </authorList>
    </citation>
    <scope>NUCLEOTIDE SEQUENCE [LARGE SCALE GENOMIC DNA]</scope>
    <source>
        <strain evidence="7">RU1</strain>
    </source>
</reference>
<evidence type="ECO:0000256" key="6">
    <source>
        <dbReference type="SAM" id="Phobius"/>
    </source>
</evidence>
<dbReference type="AlphaFoldDB" id="A0A0B0EDC8"/>
<comment type="caution">
    <text evidence="7">The sequence shown here is derived from an EMBL/GenBank/DDBJ whole genome shotgun (WGS) entry which is preliminary data.</text>
</comment>
<dbReference type="Pfam" id="PF03706">
    <property type="entry name" value="LPG_synthase_TM"/>
    <property type="match status" value="1"/>
</dbReference>
<organism evidence="7 8">
    <name type="scientific">Candidatus Scalindua brodae</name>
    <dbReference type="NCBI Taxonomy" id="237368"/>
    <lineage>
        <taxon>Bacteria</taxon>
        <taxon>Pseudomonadati</taxon>
        <taxon>Planctomycetota</taxon>
        <taxon>Candidatus Brocadiia</taxon>
        <taxon>Candidatus Brocadiales</taxon>
        <taxon>Candidatus Scalinduaceae</taxon>
        <taxon>Candidatus Scalindua</taxon>
    </lineage>
</organism>
<evidence type="ECO:0000256" key="1">
    <source>
        <dbReference type="ARBA" id="ARBA00004651"/>
    </source>
</evidence>
<evidence type="ECO:0000313" key="8">
    <source>
        <dbReference type="Proteomes" id="UP000030652"/>
    </source>
</evidence>
<evidence type="ECO:0000256" key="2">
    <source>
        <dbReference type="ARBA" id="ARBA00022475"/>
    </source>
</evidence>
<proteinExistence type="predicted"/>
<evidence type="ECO:0000256" key="5">
    <source>
        <dbReference type="ARBA" id="ARBA00023136"/>
    </source>
</evidence>
<dbReference type="NCBIfam" id="TIGR00374">
    <property type="entry name" value="flippase-like domain"/>
    <property type="match status" value="1"/>
</dbReference>
<feature type="transmembrane region" description="Helical" evidence="6">
    <location>
        <begin position="279"/>
        <end position="298"/>
    </location>
</feature>
<evidence type="ECO:0008006" key="9">
    <source>
        <dbReference type="Google" id="ProtNLM"/>
    </source>
</evidence>
<feature type="transmembrane region" description="Helical" evidence="6">
    <location>
        <begin position="6"/>
        <end position="25"/>
    </location>
</feature>
<dbReference type="eggNOG" id="COG0392">
    <property type="taxonomic scope" value="Bacteria"/>
</dbReference>
<sequence length="328" mass="37316">MNKQKLKILLLAVGFSVFLVLVYVVGPAKIYRHFCILKWKMLLLLIPYTLVFVFDTLGWHYSFREKKISFKNLLTIRLAGETVNMIVPSAYFAGEPVKAYFLKRHNISMVDGMASVVISRTIMTIAEILFVIMGVQFLILKLNLSSIQLIGSMGITLLGIPIIVFIIFIQKRGFFSIVLKILQKFRLNIQYLNEREHRLKELDISIRQFYIEKPKSFIISFVFYFLGWIVGMAEVFLILYFLDIPIDILSAYIVESLSTVSRAITSFIPGSIGGQEGGLIGIFMILNLSASAALTFGILRRLRELIWIAAGLIVLSKLEWTMATPVPK</sequence>
<feature type="transmembrane region" description="Helical" evidence="6">
    <location>
        <begin position="37"/>
        <end position="54"/>
    </location>
</feature>
<keyword evidence="3 6" id="KW-0812">Transmembrane</keyword>
<keyword evidence="2" id="KW-1003">Cell membrane</keyword>
<dbReference type="Proteomes" id="UP000030652">
    <property type="component" value="Unassembled WGS sequence"/>
</dbReference>
<feature type="transmembrane region" description="Helical" evidence="6">
    <location>
        <begin position="217"/>
        <end position="242"/>
    </location>
</feature>
<feature type="transmembrane region" description="Helical" evidence="6">
    <location>
        <begin position="146"/>
        <end position="169"/>
    </location>
</feature>
<evidence type="ECO:0000313" key="7">
    <source>
        <dbReference type="EMBL" id="KHE91237.1"/>
    </source>
</evidence>
<keyword evidence="4 6" id="KW-1133">Transmembrane helix</keyword>
<dbReference type="PANTHER" id="PTHR39087:SF2">
    <property type="entry name" value="UPF0104 MEMBRANE PROTEIN MJ1595"/>
    <property type="match status" value="1"/>
</dbReference>
<feature type="transmembrane region" description="Helical" evidence="6">
    <location>
        <begin position="114"/>
        <end position="140"/>
    </location>
</feature>
<protein>
    <recommendedName>
        <fullName evidence="9">Flippase-like domain-containing protein</fullName>
    </recommendedName>
</protein>
<evidence type="ECO:0000256" key="3">
    <source>
        <dbReference type="ARBA" id="ARBA00022692"/>
    </source>
</evidence>
<accession>A0A0B0EDC8</accession>
<keyword evidence="5 6" id="KW-0472">Membrane</keyword>
<evidence type="ECO:0000256" key="4">
    <source>
        <dbReference type="ARBA" id="ARBA00022989"/>
    </source>
</evidence>
<dbReference type="InterPro" id="IPR022791">
    <property type="entry name" value="L-PG_synthase/AglD"/>
</dbReference>
<comment type="subcellular location">
    <subcellularLocation>
        <location evidence="1">Cell membrane</location>
        <topology evidence="1">Multi-pass membrane protein</topology>
    </subcellularLocation>
</comment>
<gene>
    <name evidence="7" type="ORF">SCABRO_03088</name>
</gene>
<name>A0A0B0EDC8_9BACT</name>
<dbReference type="GO" id="GO:0005886">
    <property type="term" value="C:plasma membrane"/>
    <property type="evidence" value="ECO:0007669"/>
    <property type="project" value="UniProtKB-SubCell"/>
</dbReference>
<dbReference type="PANTHER" id="PTHR39087">
    <property type="entry name" value="UPF0104 MEMBRANE PROTEIN MJ1595"/>
    <property type="match status" value="1"/>
</dbReference>